<sequence>MAGPVSPSTHFSVQQRDAIRARRSGVTFGTILAFVAVIGRVVVAPLMLMMVFGLTKYLTSSRMFIESEDSYFTFSFEDAVMVGGCTDCQVGCRNAVLQMSYFEHEALMSKSLFENLYTMDFSNYSRLSSEMLALVDTLEGDGTVCMSGFDEWGSPITTFKGTPQMIVNTVQTLNLSVMPHVLLEAEVAVDTAVDCPSDWVLEAHLRLFKFPTAKASSEFSAVSVADFTIFPEQTECRPNVSNSDIVESRLALATDGTDLLAVVPEILTLFPYSFASSLPVVPRTIPETTESYMYDKILQPLFHGYYGGCRVREVNTTAPDDLPVCSTGDVCVHNYYNSIWEFVTGVDPSVNDRLTIAINVFRSRYADSVKLSMLPGIVVSQILVMGVISLYQVMSHKRSVLLTQIWAYRCQNGRMQMLYLAQITYHLITSSDLYYLGLATGTLTTEALINLAFCFFVFSYSFVNLAKARSEEQQLARHF</sequence>
<keyword evidence="1" id="KW-0472">Membrane</keyword>
<feature type="transmembrane region" description="Helical" evidence="1">
    <location>
        <begin position="31"/>
        <end position="54"/>
    </location>
</feature>
<comment type="caution">
    <text evidence="2">The sequence shown here is derived from an EMBL/GenBank/DDBJ whole genome shotgun (WGS) entry which is preliminary data.</text>
</comment>
<organism evidence="2 3">
    <name type="scientific">Phytophthora cactorum</name>
    <dbReference type="NCBI Taxonomy" id="29920"/>
    <lineage>
        <taxon>Eukaryota</taxon>
        <taxon>Sar</taxon>
        <taxon>Stramenopiles</taxon>
        <taxon>Oomycota</taxon>
        <taxon>Peronosporomycetes</taxon>
        <taxon>Peronosporales</taxon>
        <taxon>Peronosporaceae</taxon>
        <taxon>Phytophthora</taxon>
    </lineage>
</organism>
<feature type="transmembrane region" description="Helical" evidence="1">
    <location>
        <begin position="447"/>
        <end position="466"/>
    </location>
</feature>
<keyword evidence="1" id="KW-0812">Transmembrane</keyword>
<dbReference type="EMBL" id="RCMI01000333">
    <property type="protein sequence ID" value="KAG2916720.1"/>
    <property type="molecule type" value="Genomic_DNA"/>
</dbReference>
<dbReference type="Proteomes" id="UP000774804">
    <property type="component" value="Unassembled WGS sequence"/>
</dbReference>
<feature type="transmembrane region" description="Helical" evidence="1">
    <location>
        <begin position="371"/>
        <end position="394"/>
    </location>
</feature>
<evidence type="ECO:0000256" key="1">
    <source>
        <dbReference type="SAM" id="Phobius"/>
    </source>
</evidence>
<gene>
    <name evidence="2" type="ORF">PC115_g10925</name>
</gene>
<proteinExistence type="predicted"/>
<accession>A0A8T1C6J6</accession>
<keyword evidence="1" id="KW-1133">Transmembrane helix</keyword>
<protein>
    <recommendedName>
        <fullName evidence="4">Transmembrane protein</fullName>
    </recommendedName>
</protein>
<name>A0A8T1C6J6_9STRA</name>
<evidence type="ECO:0000313" key="2">
    <source>
        <dbReference type="EMBL" id="KAG2916720.1"/>
    </source>
</evidence>
<evidence type="ECO:0008006" key="4">
    <source>
        <dbReference type="Google" id="ProtNLM"/>
    </source>
</evidence>
<dbReference type="VEuPathDB" id="FungiDB:PC110_g7295"/>
<dbReference type="AlphaFoldDB" id="A0A8T1C6J6"/>
<reference evidence="2" key="1">
    <citation type="submission" date="2018-10" db="EMBL/GenBank/DDBJ databases">
        <title>Effector identification in a new, highly contiguous assembly of the strawberry crown rot pathogen Phytophthora cactorum.</title>
        <authorList>
            <person name="Armitage A.D."/>
            <person name="Nellist C.F."/>
            <person name="Bates H."/>
            <person name="Vickerstaff R.J."/>
            <person name="Harrison R.J."/>
        </authorList>
    </citation>
    <scope>NUCLEOTIDE SEQUENCE</scope>
    <source>
        <strain evidence="2">4032</strain>
    </source>
</reference>
<evidence type="ECO:0000313" key="3">
    <source>
        <dbReference type="Proteomes" id="UP000774804"/>
    </source>
</evidence>